<evidence type="ECO:0000313" key="2">
    <source>
        <dbReference type="Proteomes" id="UP000789366"/>
    </source>
</evidence>
<gene>
    <name evidence="1" type="ORF">SPELUC_LOCUS1854</name>
</gene>
<sequence length="673" mass="77448">MSNFFTLLFQQNKSFNDVTIKVFTSMGEDSDCYSALLNIEWSLSKVRSELSDSYRQNPSGRICLYKNMYFVNVENGIISHDQENNRKLKDILRDGNILRIKRDHKRPNELGIIEKCRLKYGITRSENKLVQIQHEDYEAFEFNQHDGIVELFPLDADIFGKHKNTTRDTTHRITNRKVLAANAGIFWSSLSAGLNASRNKTTGMMNHGETSMTDDIKVQGRAKVKLTSKEVSPSPKFKRAVKSALESSDPVKDLKEIQEIFGKFWAQEIILGGIIQKSINNTIENNKQTGNNTSEIGSSIRTNAIRLDLQYQKEKSEITDSNSIETDIKSNYIGGDTIKAYTNMEAWVESLEDYANWRIIEYRKVVSIFEILEDNLRERVLEALGEKILYAKIDKQVFRFTSNKTPCKHALDIPENIKKNLKNCQIFATIISKTKGTFSPRVMYTSDQSAKLLIHRFRKSRKNKAYTYSLTIGWIIVGIPSNFNSLEEEFEIKFNEFIPSDKLQESLRICNKHDYPLVTCALKFNEDSLSHNPLDDINIVTGVHFHTPEGDDEHLEICVCNYDLKTCKIVKNLPLYKQYSLYSQCCIVSGTVKQFASNSKKYKSYPKWPCEQPAFASVYQQTHTEGCISGLLKITSKEVIFKNFNDSTSGENELKLHYIQWPKYQERSEGKER</sequence>
<comment type="caution">
    <text evidence="1">The sequence shown here is derived from an EMBL/GenBank/DDBJ whole genome shotgun (WGS) entry which is preliminary data.</text>
</comment>
<evidence type="ECO:0000313" key="1">
    <source>
        <dbReference type="EMBL" id="CAG8474692.1"/>
    </source>
</evidence>
<organism evidence="1 2">
    <name type="scientific">Cetraspora pellucida</name>
    <dbReference type="NCBI Taxonomy" id="1433469"/>
    <lineage>
        <taxon>Eukaryota</taxon>
        <taxon>Fungi</taxon>
        <taxon>Fungi incertae sedis</taxon>
        <taxon>Mucoromycota</taxon>
        <taxon>Glomeromycotina</taxon>
        <taxon>Glomeromycetes</taxon>
        <taxon>Diversisporales</taxon>
        <taxon>Gigasporaceae</taxon>
        <taxon>Cetraspora</taxon>
    </lineage>
</organism>
<protein>
    <submittedName>
        <fullName evidence="1">3975_t:CDS:1</fullName>
    </submittedName>
</protein>
<reference evidence="1" key="1">
    <citation type="submission" date="2021-06" db="EMBL/GenBank/DDBJ databases">
        <authorList>
            <person name="Kallberg Y."/>
            <person name="Tangrot J."/>
            <person name="Rosling A."/>
        </authorList>
    </citation>
    <scope>NUCLEOTIDE SEQUENCE</scope>
    <source>
        <strain evidence="1">28 12/20/2015</strain>
    </source>
</reference>
<dbReference type="Proteomes" id="UP000789366">
    <property type="component" value="Unassembled WGS sequence"/>
</dbReference>
<name>A0ACA9KJ36_9GLOM</name>
<keyword evidence="2" id="KW-1185">Reference proteome</keyword>
<dbReference type="EMBL" id="CAJVPW010001076">
    <property type="protein sequence ID" value="CAG8474692.1"/>
    <property type="molecule type" value="Genomic_DNA"/>
</dbReference>
<proteinExistence type="predicted"/>
<accession>A0ACA9KJ36</accession>